<dbReference type="Gene3D" id="1.10.510.10">
    <property type="entry name" value="Transferase(Phosphotransferase) domain 1"/>
    <property type="match status" value="1"/>
</dbReference>
<keyword evidence="3" id="KW-1185">Reference proteome</keyword>
<dbReference type="AlphaFoldDB" id="D0I5Y9"/>
<accession>D0I5Y9</accession>
<comment type="caution">
    <text evidence="2">The sequence shown here is derived from an EMBL/GenBank/DDBJ whole genome shotgun (WGS) entry which is preliminary data.</text>
</comment>
<sequence length="338" mass="37636">MPLFSSKTVGSYTTADISAPDRITTSSSSLELKKIKHTSEKPKVSMPGYSLTATRKLSHKIELHRKQVRLSNEDLSSMTFLDGGVNKDKNLDSGVLYAKTKTGQQDFTKEEGLELYCEDKPDLKSIVSLQTKEGLPEDPVQSGKYATFAVYNNGIKTSMLSDVLSSGLSIEQCQSLARQLVDILRTLYVNKVSHNDLHKENILVLQEKDQNTMLMKIIDFGRAQTDKGFEKVKFKDIDYVFCCKGNSALETVARNVLVPPLASMHYKPAVAIKQKHRPLHSIIKTCRNTNTNIETPLNTIGMQLKGALMMNPDNVRAFDDAKEAVCQLISQAFGNVEQ</sequence>
<dbReference type="InterPro" id="IPR011009">
    <property type="entry name" value="Kinase-like_dom_sf"/>
</dbReference>
<dbReference type="Proteomes" id="UP000003604">
    <property type="component" value="Unassembled WGS sequence"/>
</dbReference>
<reference evidence="2 3" key="1">
    <citation type="submission" date="2009-10" db="EMBL/GenBank/DDBJ databases">
        <authorList>
            <consortium name="Los Alamos National Laboratory (LANL)"/>
            <consortium name="National Microbial Pathogen Data Resource (NMPDR)"/>
            <person name="Saunders E.H."/>
            <person name="Munk A.C."/>
            <person name="Tapia R."/>
            <person name="Green L."/>
            <person name="Rogers Y."/>
            <person name="Detter J.C."/>
            <person name="Bruce D."/>
            <person name="Brettin T.S."/>
            <person name="Colwell R.R."/>
            <person name="Huq A."/>
            <person name="Grim C.J."/>
            <person name="Hasan N.A."/>
            <person name="Bartels D."/>
            <person name="Vonstein V."/>
        </authorList>
    </citation>
    <scope>NUCLEOTIDE SEQUENCE [LARGE SCALE GENOMIC DNA]</scope>
    <source>
        <strain evidence="2 3">CIP 101886</strain>
    </source>
</reference>
<evidence type="ECO:0000313" key="2">
    <source>
        <dbReference type="EMBL" id="EEY73303.1"/>
    </source>
</evidence>
<organism evidence="2 3">
    <name type="scientific">Grimontia hollisae CIP 101886</name>
    <dbReference type="NCBI Taxonomy" id="675812"/>
    <lineage>
        <taxon>Bacteria</taxon>
        <taxon>Pseudomonadati</taxon>
        <taxon>Pseudomonadota</taxon>
        <taxon>Gammaproteobacteria</taxon>
        <taxon>Vibrionales</taxon>
        <taxon>Vibrionaceae</taxon>
        <taxon>Grimontia</taxon>
    </lineage>
</organism>
<evidence type="ECO:0000313" key="3">
    <source>
        <dbReference type="Proteomes" id="UP000003604"/>
    </source>
</evidence>
<gene>
    <name evidence="2" type="ORF">VHA_001156</name>
</gene>
<dbReference type="SUPFAM" id="SSF56112">
    <property type="entry name" value="Protein kinase-like (PK-like)"/>
    <property type="match status" value="1"/>
</dbReference>
<feature type="domain" description="Protein kinase" evidence="1">
    <location>
        <begin position="3"/>
        <end position="338"/>
    </location>
</feature>
<dbReference type="GO" id="GO:0004672">
    <property type="term" value="F:protein kinase activity"/>
    <property type="evidence" value="ECO:0007669"/>
    <property type="project" value="InterPro"/>
</dbReference>
<dbReference type="EMBL" id="ADAQ01000010">
    <property type="protein sequence ID" value="EEY73303.1"/>
    <property type="molecule type" value="Genomic_DNA"/>
</dbReference>
<dbReference type="GO" id="GO:0005524">
    <property type="term" value="F:ATP binding"/>
    <property type="evidence" value="ECO:0007669"/>
    <property type="project" value="InterPro"/>
</dbReference>
<dbReference type="OrthoDB" id="8574696at2"/>
<evidence type="ECO:0000259" key="1">
    <source>
        <dbReference type="PROSITE" id="PS50011"/>
    </source>
</evidence>
<dbReference type="eggNOG" id="COG0515">
    <property type="taxonomic scope" value="Bacteria"/>
</dbReference>
<name>D0I5Y9_GRIHO</name>
<proteinExistence type="predicted"/>
<dbReference type="RefSeq" id="WP_005502751.1">
    <property type="nucleotide sequence ID" value="NZ_ADAQ01000010.1"/>
</dbReference>
<protein>
    <recommendedName>
        <fullName evidence="1">Protein kinase domain-containing protein</fullName>
    </recommendedName>
</protein>
<dbReference type="PROSITE" id="PS50011">
    <property type="entry name" value="PROTEIN_KINASE_DOM"/>
    <property type="match status" value="1"/>
</dbReference>
<dbReference type="Pfam" id="PF00069">
    <property type="entry name" value="Pkinase"/>
    <property type="match status" value="1"/>
</dbReference>
<dbReference type="GeneID" id="58894501"/>
<dbReference type="InterPro" id="IPR000719">
    <property type="entry name" value="Prot_kinase_dom"/>
</dbReference>